<dbReference type="Proteomes" id="UP000527143">
    <property type="component" value="Unassembled WGS sequence"/>
</dbReference>
<feature type="region of interest" description="Disordered" evidence="1">
    <location>
        <begin position="25"/>
        <end position="48"/>
    </location>
</feature>
<organism evidence="2 3">
    <name type="scientific">Sphingomonas xinjiangensis</name>
    <dbReference type="NCBI Taxonomy" id="643568"/>
    <lineage>
        <taxon>Bacteria</taxon>
        <taxon>Pseudomonadati</taxon>
        <taxon>Pseudomonadota</taxon>
        <taxon>Alphaproteobacteria</taxon>
        <taxon>Sphingomonadales</taxon>
        <taxon>Sphingomonadaceae</taxon>
        <taxon>Sphingomonas</taxon>
    </lineage>
</organism>
<keyword evidence="3" id="KW-1185">Reference proteome</keyword>
<gene>
    <name evidence="2" type="ORF">FHT02_000378</name>
</gene>
<evidence type="ECO:0000313" key="2">
    <source>
        <dbReference type="EMBL" id="MBB5709172.1"/>
    </source>
</evidence>
<proteinExistence type="predicted"/>
<evidence type="ECO:0000313" key="3">
    <source>
        <dbReference type="Proteomes" id="UP000527143"/>
    </source>
</evidence>
<sequence>MPISLAGMRRVAANIAQEVGMLLDRQRPHPGAGEQQPGNHARRAAPTM</sequence>
<dbReference type="AlphaFoldDB" id="A0A840YNP5"/>
<comment type="caution">
    <text evidence="2">The sequence shown here is derived from an EMBL/GenBank/DDBJ whole genome shotgun (WGS) entry which is preliminary data.</text>
</comment>
<dbReference type="EMBL" id="JACIJF010000001">
    <property type="protein sequence ID" value="MBB5709172.1"/>
    <property type="molecule type" value="Genomic_DNA"/>
</dbReference>
<protein>
    <submittedName>
        <fullName evidence="2">Uncharacterized protein</fullName>
    </submittedName>
</protein>
<reference evidence="2 3" key="1">
    <citation type="submission" date="2020-08" db="EMBL/GenBank/DDBJ databases">
        <title>Genomic Encyclopedia of Type Strains, Phase IV (KMG-IV): sequencing the most valuable type-strain genomes for metagenomic binning, comparative biology and taxonomic classification.</title>
        <authorList>
            <person name="Goeker M."/>
        </authorList>
    </citation>
    <scope>NUCLEOTIDE SEQUENCE [LARGE SCALE GENOMIC DNA]</scope>
    <source>
        <strain evidence="2 3">DSM 26736</strain>
    </source>
</reference>
<name>A0A840YNP5_9SPHN</name>
<evidence type="ECO:0000256" key="1">
    <source>
        <dbReference type="SAM" id="MobiDB-lite"/>
    </source>
</evidence>
<accession>A0A840YNP5</accession>